<gene>
    <name evidence="2" type="ORF">KC19_12G023400</name>
</gene>
<feature type="transmembrane region" description="Helical" evidence="1">
    <location>
        <begin position="349"/>
        <end position="367"/>
    </location>
</feature>
<dbReference type="InterPro" id="IPR045283">
    <property type="entry name" value="AT3G44326-like"/>
</dbReference>
<evidence type="ECO:0008006" key="4">
    <source>
        <dbReference type="Google" id="ProtNLM"/>
    </source>
</evidence>
<evidence type="ECO:0000256" key="1">
    <source>
        <dbReference type="SAM" id="Phobius"/>
    </source>
</evidence>
<dbReference type="InterPro" id="IPR036047">
    <property type="entry name" value="F-box-like_dom_sf"/>
</dbReference>
<keyword evidence="1" id="KW-1133">Transmembrane helix</keyword>
<keyword evidence="1" id="KW-0812">Transmembrane</keyword>
<accession>A0A8T0G3B1</accession>
<protein>
    <recommendedName>
        <fullName evidence="4">F-box protein</fullName>
    </recommendedName>
</protein>
<evidence type="ECO:0000313" key="2">
    <source>
        <dbReference type="EMBL" id="KAG0553590.1"/>
    </source>
</evidence>
<dbReference type="PANTHER" id="PTHR33736:SF12">
    <property type="entry name" value="F-BOX DOMAIN-CONTAINING PROTEIN"/>
    <property type="match status" value="1"/>
</dbReference>
<dbReference type="SUPFAM" id="SSF81383">
    <property type="entry name" value="F-box domain"/>
    <property type="match status" value="1"/>
</dbReference>
<evidence type="ECO:0000313" key="3">
    <source>
        <dbReference type="Proteomes" id="UP000822688"/>
    </source>
</evidence>
<reference evidence="2" key="1">
    <citation type="submission" date="2020-06" db="EMBL/GenBank/DDBJ databases">
        <title>WGS assembly of Ceratodon purpureus strain R40.</title>
        <authorList>
            <person name="Carey S.B."/>
            <person name="Jenkins J."/>
            <person name="Shu S."/>
            <person name="Lovell J.T."/>
            <person name="Sreedasyam A."/>
            <person name="Maumus F."/>
            <person name="Tiley G.P."/>
            <person name="Fernandez-Pozo N."/>
            <person name="Barry K."/>
            <person name="Chen C."/>
            <person name="Wang M."/>
            <person name="Lipzen A."/>
            <person name="Daum C."/>
            <person name="Saski C.A."/>
            <person name="Payton A.C."/>
            <person name="Mcbreen J.C."/>
            <person name="Conrad R.E."/>
            <person name="Kollar L.M."/>
            <person name="Olsson S."/>
            <person name="Huttunen S."/>
            <person name="Landis J.B."/>
            <person name="Wickett N.J."/>
            <person name="Johnson M.G."/>
            <person name="Rensing S.A."/>
            <person name="Grimwood J."/>
            <person name="Schmutz J."/>
            <person name="Mcdaniel S.F."/>
        </authorList>
    </citation>
    <scope>NUCLEOTIDE SEQUENCE</scope>
    <source>
        <strain evidence="2">R40</strain>
    </source>
</reference>
<dbReference type="EMBL" id="CM026433">
    <property type="protein sequence ID" value="KAG0553590.1"/>
    <property type="molecule type" value="Genomic_DNA"/>
</dbReference>
<name>A0A8T0G3B1_CERPU</name>
<dbReference type="PANTHER" id="PTHR33736">
    <property type="entry name" value="F-BOX PROTEIN-RELATED"/>
    <property type="match status" value="1"/>
</dbReference>
<proteinExistence type="predicted"/>
<keyword evidence="1" id="KW-0472">Membrane</keyword>
<comment type="caution">
    <text evidence="2">The sequence shown here is derived from an EMBL/GenBank/DDBJ whole genome shotgun (WGS) entry which is preliminary data.</text>
</comment>
<sequence length="371" mass="41600">MEDGIISMAQGERQVGEGSDQFVTSDVFGDIFGRVDGATLAKLSSVNTQFRTAAVDEAHWENLCNQRWPSTKQAAVKRLISSAGGFRKFYSNCFPFITPRHGQVKHYEESASATDFISLVDVACNGEVVLSRVVDGINGAEALCGPLVDVVDTTWEGDYGVPMNPEEDGPLVSIDTKHLPLTPERSNRQRLWRTLRNQMRVSWILIHKKTHQMVNLSSWKPLTGMRHCGYGDDDILLCFGTILPNPSSTPVLCNILMRCKTFELEEKELHPETPAMTIVKVTELGFTLEAGDGVHFLRRQEAVDVFSHAMTCHKTIDHSKVANIYHDFIATQKSNREALIRRESHRQTAIAICFVGCIVYILICFCYKQSF</sequence>
<dbReference type="Proteomes" id="UP000822688">
    <property type="component" value="Chromosome 12"/>
</dbReference>
<keyword evidence="3" id="KW-1185">Reference proteome</keyword>
<dbReference type="AlphaFoldDB" id="A0A8T0G3B1"/>
<organism evidence="2 3">
    <name type="scientific">Ceratodon purpureus</name>
    <name type="common">Fire moss</name>
    <name type="synonym">Dicranum purpureum</name>
    <dbReference type="NCBI Taxonomy" id="3225"/>
    <lineage>
        <taxon>Eukaryota</taxon>
        <taxon>Viridiplantae</taxon>
        <taxon>Streptophyta</taxon>
        <taxon>Embryophyta</taxon>
        <taxon>Bryophyta</taxon>
        <taxon>Bryophytina</taxon>
        <taxon>Bryopsida</taxon>
        <taxon>Dicranidae</taxon>
        <taxon>Pseudoditrichales</taxon>
        <taxon>Ditrichaceae</taxon>
        <taxon>Ceratodon</taxon>
    </lineage>
</organism>